<gene>
    <name evidence="7" type="ORF">I8J29_15250</name>
</gene>
<dbReference type="Pfam" id="PF01810">
    <property type="entry name" value="LysE"/>
    <property type="match status" value="1"/>
</dbReference>
<accession>A0ABS3WB77</accession>
<keyword evidence="5 6" id="KW-0472">Membrane</keyword>
<proteinExistence type="predicted"/>
<sequence length="200" mass="20361">MIIAAKGMLIGLSIAAPVGPIGLLCMKRALNQGRRYGLASGLGAATADGLYGLAAAFGFDAATAWLLAAQDAVSAAGGLFLCYLGWRTFRSGADGAGAAGRSGSLAGAYWTTFALTIANPATILSFLGIFAGLNVVDASAFRLLTLVGGIFAGSACWWLGLSLTVGALRRTLKPAAMRQINRLSGLLLAGFGLYALSRLL</sequence>
<evidence type="ECO:0000256" key="5">
    <source>
        <dbReference type="ARBA" id="ARBA00023136"/>
    </source>
</evidence>
<organism evidence="7 8">
    <name type="scientific">Paenibacillus artemisiicola</name>
    <dbReference type="NCBI Taxonomy" id="1172618"/>
    <lineage>
        <taxon>Bacteria</taxon>
        <taxon>Bacillati</taxon>
        <taxon>Bacillota</taxon>
        <taxon>Bacilli</taxon>
        <taxon>Bacillales</taxon>
        <taxon>Paenibacillaceae</taxon>
        <taxon>Paenibacillus</taxon>
    </lineage>
</organism>
<evidence type="ECO:0000256" key="6">
    <source>
        <dbReference type="SAM" id="Phobius"/>
    </source>
</evidence>
<dbReference type="Proteomes" id="UP000670947">
    <property type="component" value="Unassembled WGS sequence"/>
</dbReference>
<evidence type="ECO:0000256" key="2">
    <source>
        <dbReference type="ARBA" id="ARBA00022475"/>
    </source>
</evidence>
<evidence type="ECO:0000256" key="1">
    <source>
        <dbReference type="ARBA" id="ARBA00004651"/>
    </source>
</evidence>
<comment type="subcellular location">
    <subcellularLocation>
        <location evidence="1">Cell membrane</location>
        <topology evidence="1">Multi-pass membrane protein</topology>
    </subcellularLocation>
</comment>
<dbReference type="EMBL" id="JAGGDJ010000010">
    <property type="protein sequence ID" value="MBO7745565.1"/>
    <property type="molecule type" value="Genomic_DNA"/>
</dbReference>
<feature type="transmembrane region" description="Helical" evidence="6">
    <location>
        <begin position="107"/>
        <end position="131"/>
    </location>
</feature>
<name>A0ABS3WB77_9BACL</name>
<dbReference type="RefSeq" id="WP_208848397.1">
    <property type="nucleotide sequence ID" value="NZ_JAGGDJ010000010.1"/>
</dbReference>
<feature type="transmembrane region" description="Helical" evidence="6">
    <location>
        <begin position="143"/>
        <end position="168"/>
    </location>
</feature>
<dbReference type="PANTHER" id="PTHR30086:SF20">
    <property type="entry name" value="ARGININE EXPORTER PROTEIN ARGO-RELATED"/>
    <property type="match status" value="1"/>
</dbReference>
<keyword evidence="4 6" id="KW-1133">Transmembrane helix</keyword>
<protein>
    <submittedName>
        <fullName evidence="7">LysE family transporter</fullName>
    </submittedName>
</protein>
<feature type="transmembrane region" description="Helical" evidence="6">
    <location>
        <begin position="180"/>
        <end position="197"/>
    </location>
</feature>
<keyword evidence="2" id="KW-1003">Cell membrane</keyword>
<evidence type="ECO:0000256" key="4">
    <source>
        <dbReference type="ARBA" id="ARBA00022989"/>
    </source>
</evidence>
<keyword evidence="3 6" id="KW-0812">Transmembrane</keyword>
<reference evidence="7 8" key="1">
    <citation type="submission" date="2021-03" db="EMBL/GenBank/DDBJ databases">
        <title>Paenibacillus artemisicola MWE-103 whole genome sequence.</title>
        <authorList>
            <person name="Ham Y.J."/>
        </authorList>
    </citation>
    <scope>NUCLEOTIDE SEQUENCE [LARGE SCALE GENOMIC DNA]</scope>
    <source>
        <strain evidence="7 8">MWE-103</strain>
    </source>
</reference>
<feature type="transmembrane region" description="Helical" evidence="6">
    <location>
        <begin position="38"/>
        <end position="59"/>
    </location>
</feature>
<comment type="caution">
    <text evidence="7">The sequence shown here is derived from an EMBL/GenBank/DDBJ whole genome shotgun (WGS) entry which is preliminary data.</text>
</comment>
<dbReference type="InterPro" id="IPR001123">
    <property type="entry name" value="LeuE-type"/>
</dbReference>
<keyword evidence="8" id="KW-1185">Reference proteome</keyword>
<dbReference type="PANTHER" id="PTHR30086">
    <property type="entry name" value="ARGININE EXPORTER PROTEIN ARGO"/>
    <property type="match status" value="1"/>
</dbReference>
<evidence type="ECO:0000313" key="7">
    <source>
        <dbReference type="EMBL" id="MBO7745565.1"/>
    </source>
</evidence>
<feature type="transmembrane region" description="Helical" evidence="6">
    <location>
        <begin position="65"/>
        <end position="86"/>
    </location>
</feature>
<evidence type="ECO:0000256" key="3">
    <source>
        <dbReference type="ARBA" id="ARBA00022692"/>
    </source>
</evidence>
<evidence type="ECO:0000313" key="8">
    <source>
        <dbReference type="Proteomes" id="UP000670947"/>
    </source>
</evidence>